<dbReference type="Proteomes" id="UP000218554">
    <property type="component" value="Chromosome"/>
</dbReference>
<evidence type="ECO:0000313" key="2">
    <source>
        <dbReference type="EMBL" id="BAU74629.1"/>
    </source>
</evidence>
<accession>A0AAD1BZ93</accession>
<name>A0AAD1BZ93_METFU</name>
<reference evidence="3" key="1">
    <citation type="submission" date="2015-05" db="EMBL/GenBank/DDBJ databases">
        <title>Draft genome sequencing of a biphenyl-degrading bacterium, Pseudomonas balearica KF707 (=NBRC110670).</title>
        <authorList>
            <person name="Kimura N."/>
            <person name="Hirose J."/>
            <person name="Watanabe T."/>
            <person name="Suenaga H."/>
            <person name="Fujihara H."/>
            <person name="Noguchi M."/>
            <person name="Hashimoto M."/>
            <person name="Shimodaira J."/>
            <person name="Tsuchikane K."/>
            <person name="Hosoyama A."/>
            <person name="Yamazoe A."/>
            <person name="Fujita N."/>
            <person name="Furukawa K."/>
        </authorList>
    </citation>
    <scope>NUCLEOTIDE SEQUENCE [LARGE SCALE GENOMIC DNA]</scope>
    <source>
        <strain evidence="3">DSM 10086 / NBRC 110670 / KF707</strain>
    </source>
</reference>
<dbReference type="EMBL" id="AP014862">
    <property type="protein sequence ID" value="BAU74629.1"/>
    <property type="molecule type" value="Genomic_DNA"/>
</dbReference>
<evidence type="ECO:0000256" key="1">
    <source>
        <dbReference type="SAM" id="MobiDB-lite"/>
    </source>
</evidence>
<gene>
    <name evidence="2" type="ORF">KF707C_29410</name>
</gene>
<proteinExistence type="predicted"/>
<evidence type="ECO:0000313" key="3">
    <source>
        <dbReference type="Proteomes" id="UP000218554"/>
    </source>
</evidence>
<feature type="region of interest" description="Disordered" evidence="1">
    <location>
        <begin position="46"/>
        <end position="98"/>
    </location>
</feature>
<sequence>MPQGLPGVALSGVEAPCEPRSDSDISPQPCIPHVSESDAFVVEVSSRPRRIHGDTGSRGSGCSREQDEPDRHLRAPPSTPPSGGPTPPQSTTRRHWPA</sequence>
<dbReference type="AlphaFoldDB" id="A0AAD1BZ93"/>
<feature type="compositionally biased region" description="Pro residues" evidence="1">
    <location>
        <begin position="77"/>
        <end position="88"/>
    </location>
</feature>
<organism evidence="2 3">
    <name type="scientific">Metapseudomonas furukawaii</name>
    <name type="common">Pseudomonas furukawaii</name>
    <dbReference type="NCBI Taxonomy" id="1149133"/>
    <lineage>
        <taxon>Bacteria</taxon>
        <taxon>Pseudomonadati</taxon>
        <taxon>Pseudomonadota</taxon>
        <taxon>Gammaproteobacteria</taxon>
        <taxon>Pseudomonadales</taxon>
        <taxon>Pseudomonadaceae</taxon>
        <taxon>Metapseudomonas</taxon>
    </lineage>
</organism>
<dbReference type="KEGG" id="pfuw:KF707C_29410"/>
<reference evidence="2 3" key="2">
    <citation type="journal article" date="2017" name="Int. J. Syst. Evol. Microbiol.">
        <title>Pseudomonas furukawaii sp. nov., a polychlorinated biphenyl-degrading bacterium isolated from biphenyl-contaminated soil in Japan.</title>
        <authorList>
            <person name="Kimura N."/>
            <person name="Watanabe T."/>
            <person name="Suenaga H."/>
            <person name="Fujihara H."/>
            <person name="Futagami T."/>
            <person name="Goto M."/>
            <person name="Hanada S."/>
            <person name="Hirose J."/>
        </authorList>
    </citation>
    <scope>NUCLEOTIDE SEQUENCE [LARGE SCALE GENOMIC DNA]</scope>
    <source>
        <strain evidence="3">DSM 10086 / NBRC 110670 / KF707</strain>
    </source>
</reference>
<keyword evidence="3" id="KW-1185">Reference proteome</keyword>
<protein>
    <submittedName>
        <fullName evidence="2">Uncharacterized protein</fullName>
    </submittedName>
</protein>
<feature type="compositionally biased region" description="Basic and acidic residues" evidence="1">
    <location>
        <begin position="64"/>
        <end position="73"/>
    </location>
</feature>
<feature type="region of interest" description="Disordered" evidence="1">
    <location>
        <begin position="1"/>
        <end position="32"/>
    </location>
</feature>